<dbReference type="AlphaFoldDB" id="A0A918TCX7"/>
<evidence type="ECO:0000313" key="2">
    <source>
        <dbReference type="EMBL" id="GHC39981.1"/>
    </source>
</evidence>
<dbReference type="EMBL" id="BMXI01000001">
    <property type="protein sequence ID" value="GHC39981.1"/>
    <property type="molecule type" value="Genomic_DNA"/>
</dbReference>
<gene>
    <name evidence="2" type="ORF">GCM10007100_00310</name>
</gene>
<sequence length="188" mass="21375">MKDVDDLFGSEDVRVAALSDAAGALRAKERKEMRLLMNEFEHRFPQLFFAVYIGAFEEVSHLRQFGFWLLNRGAFVDVEVSRPNACGILLSLDVAGKAAGLTYGYSLHSFLEEDDTFAALSAGHPFFLQGQYFKGIEIVMKKLEGTLIRRSKRARKDPSRFQEEEASEATGELLERIRSRHQQKARKL</sequence>
<evidence type="ECO:0008006" key="4">
    <source>
        <dbReference type="Google" id="ProtNLM"/>
    </source>
</evidence>
<reference evidence="2" key="2">
    <citation type="submission" date="2020-09" db="EMBL/GenBank/DDBJ databases">
        <authorList>
            <person name="Sun Q."/>
            <person name="Kim S."/>
        </authorList>
    </citation>
    <scope>NUCLEOTIDE SEQUENCE</scope>
    <source>
        <strain evidence="2">KCTC 12988</strain>
    </source>
</reference>
<evidence type="ECO:0000256" key="1">
    <source>
        <dbReference type="SAM" id="MobiDB-lite"/>
    </source>
</evidence>
<feature type="compositionally biased region" description="Basic residues" evidence="1">
    <location>
        <begin position="178"/>
        <end position="188"/>
    </location>
</feature>
<keyword evidence="3" id="KW-1185">Reference proteome</keyword>
<proteinExistence type="predicted"/>
<protein>
    <recommendedName>
        <fullName evidence="4">TPM domain-containing protein</fullName>
    </recommendedName>
</protein>
<reference evidence="2" key="1">
    <citation type="journal article" date="2014" name="Int. J. Syst. Evol. Microbiol.">
        <title>Complete genome sequence of Corynebacterium casei LMG S-19264T (=DSM 44701T), isolated from a smear-ripened cheese.</title>
        <authorList>
            <consortium name="US DOE Joint Genome Institute (JGI-PGF)"/>
            <person name="Walter F."/>
            <person name="Albersmeier A."/>
            <person name="Kalinowski J."/>
            <person name="Ruckert C."/>
        </authorList>
    </citation>
    <scope>NUCLEOTIDE SEQUENCE</scope>
    <source>
        <strain evidence="2">KCTC 12988</strain>
    </source>
</reference>
<name>A0A918TCX7_9BACT</name>
<dbReference type="Proteomes" id="UP000644507">
    <property type="component" value="Unassembled WGS sequence"/>
</dbReference>
<dbReference type="RefSeq" id="WP_411847297.1">
    <property type="nucleotide sequence ID" value="NZ_CP151838.1"/>
</dbReference>
<evidence type="ECO:0000313" key="3">
    <source>
        <dbReference type="Proteomes" id="UP000644507"/>
    </source>
</evidence>
<accession>A0A918TCX7</accession>
<comment type="caution">
    <text evidence="2">The sequence shown here is derived from an EMBL/GenBank/DDBJ whole genome shotgun (WGS) entry which is preliminary data.</text>
</comment>
<feature type="region of interest" description="Disordered" evidence="1">
    <location>
        <begin position="154"/>
        <end position="188"/>
    </location>
</feature>
<organism evidence="2 3">
    <name type="scientific">Roseibacillus persicicus</name>
    <dbReference type="NCBI Taxonomy" id="454148"/>
    <lineage>
        <taxon>Bacteria</taxon>
        <taxon>Pseudomonadati</taxon>
        <taxon>Verrucomicrobiota</taxon>
        <taxon>Verrucomicrobiia</taxon>
        <taxon>Verrucomicrobiales</taxon>
        <taxon>Verrucomicrobiaceae</taxon>
        <taxon>Roseibacillus</taxon>
    </lineage>
</organism>